<dbReference type="AlphaFoldDB" id="A0A543AS92"/>
<name>A0A543AS92_9ACTN</name>
<reference evidence="1 2" key="1">
    <citation type="submission" date="2019-06" db="EMBL/GenBank/DDBJ databases">
        <title>Sequencing the genomes of 1000 actinobacteria strains.</title>
        <authorList>
            <person name="Klenk H.-P."/>
        </authorList>
    </citation>
    <scope>NUCLEOTIDE SEQUENCE [LARGE SCALE GENOMIC DNA]</scope>
    <source>
        <strain evidence="1 2">DSM 45928</strain>
    </source>
</reference>
<dbReference type="InterPro" id="IPR007530">
    <property type="entry name" value="Aminoglycoside_adenylylTfrase"/>
</dbReference>
<dbReference type="InterPro" id="IPR043519">
    <property type="entry name" value="NT_sf"/>
</dbReference>
<accession>A0A543AS92</accession>
<evidence type="ECO:0000313" key="1">
    <source>
        <dbReference type="EMBL" id="TQL75426.1"/>
    </source>
</evidence>
<keyword evidence="2" id="KW-1185">Reference proteome</keyword>
<dbReference type="Gene3D" id="3.30.460.10">
    <property type="entry name" value="Beta Polymerase, domain 2"/>
    <property type="match status" value="1"/>
</dbReference>
<dbReference type="CDD" id="cd05403">
    <property type="entry name" value="NT_KNTase_like"/>
    <property type="match status" value="1"/>
</dbReference>
<dbReference type="Proteomes" id="UP000317043">
    <property type="component" value="Unassembled WGS sequence"/>
</dbReference>
<dbReference type="Pfam" id="PF04439">
    <property type="entry name" value="Adenyl_transf"/>
    <property type="match status" value="1"/>
</dbReference>
<comment type="caution">
    <text evidence="1">The sequence shown here is derived from an EMBL/GenBank/DDBJ whole genome shotgun (WGS) entry which is preliminary data.</text>
</comment>
<gene>
    <name evidence="1" type="ORF">FB566_0930</name>
</gene>
<dbReference type="InParanoid" id="A0A543AS92"/>
<keyword evidence="1" id="KW-0808">Transferase</keyword>
<protein>
    <submittedName>
        <fullName evidence="1">Streptomycin adenylyltransferase</fullName>
    </submittedName>
</protein>
<dbReference type="GO" id="GO:0016779">
    <property type="term" value="F:nucleotidyltransferase activity"/>
    <property type="evidence" value="ECO:0007669"/>
    <property type="project" value="UniProtKB-KW"/>
</dbReference>
<dbReference type="EMBL" id="VFOW01000001">
    <property type="protein sequence ID" value="TQL75426.1"/>
    <property type="molecule type" value="Genomic_DNA"/>
</dbReference>
<keyword evidence="1" id="KW-0548">Nucleotidyltransferase</keyword>
<evidence type="ECO:0000313" key="2">
    <source>
        <dbReference type="Proteomes" id="UP000317043"/>
    </source>
</evidence>
<proteinExistence type="predicted"/>
<organism evidence="1 2">
    <name type="scientific">Stackebrandtia endophytica</name>
    <dbReference type="NCBI Taxonomy" id="1496996"/>
    <lineage>
        <taxon>Bacteria</taxon>
        <taxon>Bacillati</taxon>
        <taxon>Actinomycetota</taxon>
        <taxon>Actinomycetes</taxon>
        <taxon>Glycomycetales</taxon>
        <taxon>Glycomycetaceae</taxon>
        <taxon>Stackebrandtia</taxon>
    </lineage>
</organism>
<dbReference type="SUPFAM" id="SSF81301">
    <property type="entry name" value="Nucleotidyltransferase"/>
    <property type="match status" value="1"/>
</dbReference>
<sequence>MDREVLIQRVSDQLQADDRIRGAWLSGSLARGTADEFSDVDVWLVVAESEREALIKDWPTICDAITPTVLNQRVGSLPIFNAITPQWHRFDVVFGTPEEIPYRTRTTLKVLFDKDGLDDRLQDSGQPLAPDPARIRALVTEFFRVLGLLPVAIGRGEYVLGVSGAGLLRTMLIQLMLEDVAVEDRGGALHLSPLLPPERMRLLTELPAMSADRDSVVAVHVACAEAFLPLGRELAERTGVEWPTALDEACRARLNRDLGISLADS</sequence>